<name>A0AAV4M2Z2_BABCB</name>
<dbReference type="EMBL" id="BPLF01000006">
    <property type="protein sequence ID" value="GIX66230.1"/>
    <property type="molecule type" value="Genomic_DNA"/>
</dbReference>
<gene>
    <name evidence="1" type="ORF">BcabD6B2_56660</name>
</gene>
<dbReference type="RefSeq" id="XP_067718299.1">
    <property type="nucleotide sequence ID" value="XM_067862198.1"/>
</dbReference>
<evidence type="ECO:0000313" key="1">
    <source>
        <dbReference type="EMBL" id="GIX66230.1"/>
    </source>
</evidence>
<comment type="caution">
    <text evidence="1">The sequence shown here is derived from an EMBL/GenBank/DDBJ whole genome shotgun (WGS) entry which is preliminary data.</text>
</comment>
<sequence>MARSGAPNIDVEVVKGLSQPSALHDELVRYILSTVGCKLHNESTLRLVSHAAQMALEKLLGDYLPLVLHHELVLPDVVGGKDRATLDGKVVESNGGVDPATKAGLVDYVLLRRRQRLHALQQKAVGVHDGLDQLVAVQVLAHLAAQKLPVGVALLVVDLLEASYLGLRVALKEVLHDDEVVVKHGSVVGPRDGGHAAHSGHGRVVPGGGAPALAHVPVDVGRHAAKGAVEVAAEGEVPEDVGAVLGEGDGEVRGALGAEALEQVEKVDYDLSGVNLDALLLAVAAVKGGELDDDQIADVENAVADDEHGLAVAFHVRGELLVLHVVELEVALYHRLHALVYHGEVALRRRRKLLDAEQALQLREEDDGQAVGHLVALLLVVVGGRVDPLAVASRRPGKVVSGASARGHAAVEMERVKGGREGELGPEAGGAARHVGAVSVVDVVLDFGLVVRGPEVRREPGATVLLVLYGGGAHVQVRVLDVAQRHADVQALGAVVDAVQVAAIERIARGGELGTGAATRRLLLDRLFLGGHRRRLPVVAEGDAAAGSDDAGHHLEVHALEAVRVEDHKGRLERPPLHAGDVADVLEDVHAAGRVNKVQPLSRRALGL</sequence>
<evidence type="ECO:0000313" key="2">
    <source>
        <dbReference type="Proteomes" id="UP001497744"/>
    </source>
</evidence>
<protein>
    <submittedName>
        <fullName evidence="1">Transcription initiation factor TFIID subunit 10, putative</fullName>
    </submittedName>
</protein>
<proteinExistence type="predicted"/>
<dbReference type="GeneID" id="94197711"/>
<dbReference type="AlphaFoldDB" id="A0AAV4M2Z2"/>
<reference evidence="1 2" key="1">
    <citation type="submission" date="2021-06" db="EMBL/GenBank/DDBJ databases">
        <title>Genome sequence of Babesia caballi.</title>
        <authorList>
            <person name="Yamagishi J."/>
            <person name="Kidaka T."/>
            <person name="Ochi A."/>
        </authorList>
    </citation>
    <scope>NUCLEOTIDE SEQUENCE [LARGE SCALE GENOMIC DNA]</scope>
    <source>
        <strain evidence="1">USDA-D6B2</strain>
    </source>
</reference>
<organism evidence="1 2">
    <name type="scientific">Babesia caballi</name>
    <dbReference type="NCBI Taxonomy" id="5871"/>
    <lineage>
        <taxon>Eukaryota</taxon>
        <taxon>Sar</taxon>
        <taxon>Alveolata</taxon>
        <taxon>Apicomplexa</taxon>
        <taxon>Aconoidasida</taxon>
        <taxon>Piroplasmida</taxon>
        <taxon>Babesiidae</taxon>
        <taxon>Babesia</taxon>
    </lineage>
</organism>
<keyword evidence="2" id="KW-1185">Reference proteome</keyword>
<accession>A0AAV4M2Z2</accession>
<dbReference type="Proteomes" id="UP001497744">
    <property type="component" value="Unassembled WGS sequence"/>
</dbReference>